<protein>
    <submittedName>
        <fullName evidence="2">Putative secreted protein salivary gland overexpressed</fullName>
    </submittedName>
</protein>
<evidence type="ECO:0000313" key="2">
    <source>
        <dbReference type="EMBL" id="NOV42995.1"/>
    </source>
</evidence>
<dbReference type="EMBL" id="GHWJ01010258">
    <property type="protein sequence ID" value="NOV42995.1"/>
    <property type="molecule type" value="Transcribed_RNA"/>
</dbReference>
<organism evidence="2">
    <name type="scientific">Rhipicephalus microplus</name>
    <name type="common">Cattle tick</name>
    <name type="synonym">Boophilus microplus</name>
    <dbReference type="NCBI Taxonomy" id="6941"/>
    <lineage>
        <taxon>Eukaryota</taxon>
        <taxon>Metazoa</taxon>
        <taxon>Ecdysozoa</taxon>
        <taxon>Arthropoda</taxon>
        <taxon>Chelicerata</taxon>
        <taxon>Arachnida</taxon>
        <taxon>Acari</taxon>
        <taxon>Parasitiformes</taxon>
        <taxon>Ixodida</taxon>
        <taxon>Ixodoidea</taxon>
        <taxon>Ixodidae</taxon>
        <taxon>Rhipicephalinae</taxon>
        <taxon>Rhipicephalus</taxon>
        <taxon>Boophilus</taxon>
    </lineage>
</organism>
<name>A0A6M2DA51_RHIMP</name>
<feature type="signal peptide" evidence="1">
    <location>
        <begin position="1"/>
        <end position="26"/>
    </location>
</feature>
<sequence length="92" mass="10525">MFCLLFCFFCMHFLFVFISSHKAAEAAFTQGRLNTEVRKEVICDIVFSQRKGPTACSRFSSDSDERQQQTRFVALPRCNGCNHMSAARCHCC</sequence>
<keyword evidence="1" id="KW-0732">Signal</keyword>
<evidence type="ECO:0000256" key="1">
    <source>
        <dbReference type="SAM" id="SignalP"/>
    </source>
</evidence>
<reference evidence="2" key="1">
    <citation type="submission" date="2019-09" db="EMBL/GenBank/DDBJ databases">
        <title>Organ-specific transcriptomic study of the physiology of the cattle tick, Rhipicephalus microplus.</title>
        <authorList>
            <person name="Tirloni L."/>
            <person name="Braz G."/>
            <person name="Gandara A.C.P."/>
            <person name="Sabadin G.A."/>
            <person name="da Silva R.M."/>
            <person name="Guizzo M.G."/>
            <person name="Machado J.A."/>
            <person name="Costa E.P."/>
            <person name="Gomes H.F."/>
            <person name="Moraes J."/>
            <person name="Mota M.B.S."/>
            <person name="Mesquita R.D."/>
            <person name="Alvarenga P.H."/>
            <person name="Alves F."/>
            <person name="Seixas A."/>
            <person name="da Fonseca R.N."/>
            <person name="Fogaca A."/>
            <person name="Logullo C."/>
            <person name="Tanaka A."/>
            <person name="Daffre S."/>
            <person name="Termignoni C."/>
            <person name="Vaz I.S.Jr."/>
            <person name="Oliveira P.L."/>
            <person name="Ribeiro J.M."/>
        </authorList>
    </citation>
    <scope>NUCLEOTIDE SEQUENCE</scope>
    <source>
        <strain evidence="2">Porto Alegre</strain>
    </source>
</reference>
<feature type="chain" id="PRO_5027092375" evidence="1">
    <location>
        <begin position="27"/>
        <end position="92"/>
    </location>
</feature>
<proteinExistence type="predicted"/>
<dbReference type="AlphaFoldDB" id="A0A6M2DA51"/>
<accession>A0A6M2DA51</accession>